<organism evidence="4 5">
    <name type="scientific">Allacma fusca</name>
    <dbReference type="NCBI Taxonomy" id="39272"/>
    <lineage>
        <taxon>Eukaryota</taxon>
        <taxon>Metazoa</taxon>
        <taxon>Ecdysozoa</taxon>
        <taxon>Arthropoda</taxon>
        <taxon>Hexapoda</taxon>
        <taxon>Collembola</taxon>
        <taxon>Symphypleona</taxon>
        <taxon>Sminthuridae</taxon>
        <taxon>Allacma</taxon>
    </lineage>
</organism>
<keyword evidence="5" id="KW-1185">Reference proteome</keyword>
<feature type="domain" description="GIY-YIG" evidence="2">
    <location>
        <begin position="683"/>
        <end position="782"/>
    </location>
</feature>
<dbReference type="InterPro" id="IPR000477">
    <property type="entry name" value="RT_dom"/>
</dbReference>
<dbReference type="OrthoDB" id="10058657at2759"/>
<evidence type="ECO:0000256" key="1">
    <source>
        <dbReference type="SAM" id="MobiDB-lite"/>
    </source>
</evidence>
<name>A0A8J2P0V6_9HEXA</name>
<feature type="region of interest" description="Disordered" evidence="1">
    <location>
        <begin position="113"/>
        <end position="137"/>
    </location>
</feature>
<dbReference type="PANTHER" id="PTHR21301">
    <property type="entry name" value="REVERSE TRANSCRIPTASE"/>
    <property type="match status" value="1"/>
</dbReference>
<accession>A0A8J2P0V6</accession>
<dbReference type="InterPro" id="IPR000305">
    <property type="entry name" value="GIY-YIG_endonuc"/>
</dbReference>
<dbReference type="PROSITE" id="PS50878">
    <property type="entry name" value="RT_POL"/>
    <property type="match status" value="1"/>
</dbReference>
<evidence type="ECO:0000313" key="4">
    <source>
        <dbReference type="EMBL" id="CAG7726619.1"/>
    </source>
</evidence>
<dbReference type="Proteomes" id="UP000708208">
    <property type="component" value="Unassembled WGS sequence"/>
</dbReference>
<dbReference type="AlphaFoldDB" id="A0A8J2P0V6"/>
<protein>
    <recommendedName>
        <fullName evidence="6">Reverse transcriptase domain-containing protein</fullName>
    </recommendedName>
</protein>
<evidence type="ECO:0000259" key="3">
    <source>
        <dbReference type="PROSITE" id="PS50878"/>
    </source>
</evidence>
<dbReference type="PROSITE" id="PS50164">
    <property type="entry name" value="GIY_YIG"/>
    <property type="match status" value="1"/>
</dbReference>
<dbReference type="PANTHER" id="PTHR21301:SF10">
    <property type="entry name" value="REVERSE TRANSCRIPTASE DOMAIN-CONTAINING PROTEIN"/>
    <property type="match status" value="1"/>
</dbReference>
<dbReference type="Pfam" id="PF00078">
    <property type="entry name" value="RVT_1"/>
    <property type="match status" value="1"/>
</dbReference>
<dbReference type="EMBL" id="CAJVCH010137946">
    <property type="protein sequence ID" value="CAG7726619.1"/>
    <property type="molecule type" value="Genomic_DNA"/>
</dbReference>
<evidence type="ECO:0000313" key="5">
    <source>
        <dbReference type="Proteomes" id="UP000708208"/>
    </source>
</evidence>
<dbReference type="Pfam" id="PF26215">
    <property type="entry name" value="HTH_animal"/>
    <property type="match status" value="1"/>
</dbReference>
<dbReference type="InterPro" id="IPR058912">
    <property type="entry name" value="HTH_animal"/>
</dbReference>
<evidence type="ECO:0008006" key="6">
    <source>
        <dbReference type="Google" id="ProtNLM"/>
    </source>
</evidence>
<proteinExistence type="predicted"/>
<reference evidence="4" key="1">
    <citation type="submission" date="2021-06" db="EMBL/GenBank/DDBJ databases">
        <authorList>
            <person name="Hodson N. C."/>
            <person name="Mongue J. A."/>
            <person name="Jaron S. K."/>
        </authorList>
    </citation>
    <scope>NUCLEOTIDE SEQUENCE</scope>
</reference>
<dbReference type="CDD" id="cd10442">
    <property type="entry name" value="GIY-YIG_PLEs"/>
    <property type="match status" value="1"/>
</dbReference>
<feature type="compositionally biased region" description="Basic residues" evidence="1">
    <location>
        <begin position="117"/>
        <end position="130"/>
    </location>
</feature>
<feature type="domain" description="Reverse transcriptase" evidence="3">
    <location>
        <begin position="303"/>
        <end position="533"/>
    </location>
</feature>
<dbReference type="Pfam" id="PF01541">
    <property type="entry name" value="GIY-YIG"/>
    <property type="match status" value="1"/>
</dbReference>
<comment type="caution">
    <text evidence="4">The sequence shown here is derived from an EMBL/GenBank/DDBJ whole genome shotgun (WGS) entry which is preliminary data.</text>
</comment>
<sequence length="808" mass="93843">MAFEPNEPNSLFNRYQSLKTKVKLIPLDISFLKQCRVHNVFPKCVVFNSKVKTPSTKRALEKAKTYWLSSELHSLYAKRSSIEVELYALHKKLSQTIPKLQWDEMERKMFRSIEEKKRKKRNSQNKKLKNLLKEKSNHSGVSNVVSVSGSDSNGVNETTVYVKNLTDVVFSKEELDLLNKGLKFSLPPMRPPIEDIISDVDASLWRETSETKISIKKEVVDIIKTHKPTRIPFHPHNNTIKSLRQKGVYYMKADKGNTVVIMKKDEYLEKCETLLNEGPYEKLKSDPVDKMVKEVKSLVKTTPFLNNTPFPSNPKVPKMYCLPKIHKPNYPMRPIVANINSPSYNIAKKLLCNLQNLPFPETLQVKNNYELAEKLQGITINDTDRLISFDVQNLFPSVPIPETLEMIENWLKEQNINKKEITHYMNTIKLCTSQNIFQINGTYYKQTGGTAMGNPLSPFLANFFMSHLETKFKKNNKNFPKAWFRYVDDILCIIPEDFNIEEFLNALNSLYPTIKFTYELEQQNKLPFLDMLIIRHSDHLEFDIYRKPTHTNNYIPSDSFQPWNQKFAAFNSMIHRCLNLPLNKNNQNKEIKNIMSIASNLGYTKTSIQKLIRKHENKKLIRDATTFIAEKDDVKRVRISYYPPLTNKMKTVFRKHNIQPIFTNDNKIKNLLGNTKDKDKPEDCSGIYKIKCKDCQGIYIGQTKRNIKKRFKEHLYYAKYKYENKSALSDHLIATNHTTSFENLNLIQKIDKPSQLNIREAIAMKKNKTNLLNNDLKPLENILLSVIKTKLEDMTPTTSSPTTTPSST</sequence>
<evidence type="ECO:0000259" key="2">
    <source>
        <dbReference type="PROSITE" id="PS50164"/>
    </source>
</evidence>
<dbReference type="CDD" id="cd00304">
    <property type="entry name" value="RT_like"/>
    <property type="match status" value="1"/>
</dbReference>
<gene>
    <name evidence="4" type="ORF">AFUS01_LOCUS15526</name>
</gene>